<dbReference type="InterPro" id="IPR045570">
    <property type="entry name" value="Metalloprtase-TldD/E_cen_dom"/>
</dbReference>
<proteinExistence type="inferred from homology"/>
<reference evidence="6 7" key="1">
    <citation type="submission" date="2020-08" db="EMBL/GenBank/DDBJ databases">
        <title>Complete genome sequence of Entomobacter blattae G55GP.</title>
        <authorList>
            <person name="Poehlein A."/>
            <person name="Guzman J."/>
            <person name="Daniel R."/>
            <person name="Vilcinskas A."/>
        </authorList>
    </citation>
    <scope>NUCLEOTIDE SEQUENCE [LARGE SCALE GENOMIC DNA]</scope>
    <source>
        <strain evidence="6 7">G55GP</strain>
    </source>
</reference>
<dbReference type="AlphaFoldDB" id="A0A7H1NRT8"/>
<dbReference type="RefSeq" id="WP_203412760.1">
    <property type="nucleotide sequence ID" value="NZ_CP060244.1"/>
</dbReference>
<evidence type="ECO:0000259" key="4">
    <source>
        <dbReference type="Pfam" id="PF19289"/>
    </source>
</evidence>
<evidence type="ECO:0000256" key="1">
    <source>
        <dbReference type="ARBA" id="ARBA00005836"/>
    </source>
</evidence>
<dbReference type="KEGG" id="ebla:JGUZn3_12720"/>
<dbReference type="InterPro" id="IPR036059">
    <property type="entry name" value="TldD/PmbA_sf"/>
</dbReference>
<feature type="domain" description="Metalloprotease TldD/E central" evidence="5">
    <location>
        <begin position="119"/>
        <end position="220"/>
    </location>
</feature>
<name>A0A7H1NRT8_9PROT</name>
<keyword evidence="6" id="KW-0645">Protease</keyword>
<dbReference type="EC" id="3.4.-.-" evidence="6"/>
<accession>A0A7H1NRT8</accession>
<dbReference type="PANTHER" id="PTHR43421:SF1">
    <property type="entry name" value="METALLOPROTEASE PMBA"/>
    <property type="match status" value="1"/>
</dbReference>
<dbReference type="EMBL" id="CP060244">
    <property type="protein sequence ID" value="QNT78498.1"/>
    <property type="molecule type" value="Genomic_DNA"/>
</dbReference>
<keyword evidence="7" id="KW-1185">Reference proteome</keyword>
<sequence>MNTSLSLLADLLKTAQKEGADRADILFIQTQSVSYQIRNGKMEETESSEQNEIGLRVFLGKKSAIISTTELKPDEFPRLASQALAMAKVLPEDKFSDLLEASSPQRLSKNLELFDPTLPTNDNILAYITEMEEQALAQKGITNSNGSSAAYGKSHIILLTSNGFKGEYQHSSFSAGISVVAGQGPTMQRDYATHTTTFYRDLDTAKSLGLQAAQRALARLNPKKPRTANLPIVFDPRIAGSLLGHFASAIKGNAIARGTSFLKQALGRTIFPKEVTIMDDPTCKKGLRSRPFDAEGVKAAPLTLVEEGTLQHWLLDIRSANQLNLPTNGRASRSPSSPPTPTHTNLYFKNGSHSRTDLMADIKEGIYITEMMGSAINGLTGDYSRGASGFMIRNGQLAEPVAEFTIAGNLNDMFANIGLANDLEFRYGVNSPTLRVHSMTVAGA</sequence>
<dbReference type="InterPro" id="IPR047657">
    <property type="entry name" value="PmbA"/>
</dbReference>
<keyword evidence="6" id="KW-0378">Hydrolase</keyword>
<dbReference type="SUPFAM" id="SSF111283">
    <property type="entry name" value="Putative modulator of DNA gyrase, PmbA/TldD"/>
    <property type="match status" value="1"/>
</dbReference>
<dbReference type="GO" id="GO:0006508">
    <property type="term" value="P:proteolysis"/>
    <property type="evidence" value="ECO:0007669"/>
    <property type="project" value="UniProtKB-KW"/>
</dbReference>
<dbReference type="GO" id="GO:0005829">
    <property type="term" value="C:cytosol"/>
    <property type="evidence" value="ECO:0007669"/>
    <property type="project" value="TreeGrafter"/>
</dbReference>
<dbReference type="GO" id="GO:0008237">
    <property type="term" value="F:metallopeptidase activity"/>
    <property type="evidence" value="ECO:0007669"/>
    <property type="project" value="UniProtKB-KW"/>
</dbReference>
<protein>
    <submittedName>
        <fullName evidence="6">Metalloprotease PmbA</fullName>
        <ecNumber evidence="6">3.4.-.-</ecNumber>
    </submittedName>
</protein>
<evidence type="ECO:0000313" key="6">
    <source>
        <dbReference type="EMBL" id="QNT78498.1"/>
    </source>
</evidence>
<dbReference type="Gene3D" id="3.30.2290.10">
    <property type="entry name" value="PmbA/TldD superfamily"/>
    <property type="match status" value="1"/>
</dbReference>
<comment type="similarity">
    <text evidence="1">Belongs to the peptidase U62 family.</text>
</comment>
<dbReference type="PANTHER" id="PTHR43421">
    <property type="entry name" value="METALLOPROTEASE PMBA"/>
    <property type="match status" value="1"/>
</dbReference>
<evidence type="ECO:0000259" key="5">
    <source>
        <dbReference type="Pfam" id="PF19290"/>
    </source>
</evidence>
<dbReference type="InterPro" id="IPR035068">
    <property type="entry name" value="TldD/PmbA_N"/>
</dbReference>
<dbReference type="InterPro" id="IPR045569">
    <property type="entry name" value="Metalloprtase-TldD/E_C"/>
</dbReference>
<dbReference type="Pfam" id="PF19290">
    <property type="entry name" value="PmbA_TldD_2nd"/>
    <property type="match status" value="1"/>
</dbReference>
<organism evidence="6 7">
    <name type="scientific">Entomobacter blattae</name>
    <dbReference type="NCBI Taxonomy" id="2762277"/>
    <lineage>
        <taxon>Bacteria</taxon>
        <taxon>Pseudomonadati</taxon>
        <taxon>Pseudomonadota</taxon>
        <taxon>Alphaproteobacteria</taxon>
        <taxon>Acetobacterales</taxon>
        <taxon>Acetobacteraceae</taxon>
        <taxon>Entomobacter</taxon>
    </lineage>
</organism>
<feature type="domain" description="Metalloprotease TldD/E C-terminal" evidence="4">
    <location>
        <begin position="229"/>
        <end position="443"/>
    </location>
</feature>
<feature type="domain" description="Metalloprotease TldD/E N-terminal" evidence="3">
    <location>
        <begin position="23"/>
        <end position="87"/>
    </location>
</feature>
<dbReference type="Pfam" id="PF19289">
    <property type="entry name" value="PmbA_TldD_3rd"/>
    <property type="match status" value="1"/>
</dbReference>
<evidence type="ECO:0000259" key="3">
    <source>
        <dbReference type="Pfam" id="PF01523"/>
    </source>
</evidence>
<feature type="region of interest" description="Disordered" evidence="2">
    <location>
        <begin position="325"/>
        <end position="350"/>
    </location>
</feature>
<gene>
    <name evidence="6" type="primary">pmbA</name>
    <name evidence="6" type="ORF">JGUZn3_12720</name>
</gene>
<evidence type="ECO:0000256" key="2">
    <source>
        <dbReference type="SAM" id="MobiDB-lite"/>
    </source>
</evidence>
<keyword evidence="6" id="KW-0482">Metalloprotease</keyword>
<dbReference type="InterPro" id="IPR002510">
    <property type="entry name" value="Metalloprtase-TldD/E_N"/>
</dbReference>
<dbReference type="Pfam" id="PF01523">
    <property type="entry name" value="PmbA_TldD_1st"/>
    <property type="match status" value="1"/>
</dbReference>
<evidence type="ECO:0000313" key="7">
    <source>
        <dbReference type="Proteomes" id="UP000516349"/>
    </source>
</evidence>
<dbReference type="Proteomes" id="UP000516349">
    <property type="component" value="Chromosome"/>
</dbReference>